<evidence type="ECO:0000256" key="3">
    <source>
        <dbReference type="SAM" id="Coils"/>
    </source>
</evidence>
<dbReference type="GO" id="GO:0003677">
    <property type="term" value="F:DNA binding"/>
    <property type="evidence" value="ECO:0007669"/>
    <property type="project" value="UniProtKB-UniRule"/>
</dbReference>
<dbReference type="AlphaFoldDB" id="A0A5J6LJK1"/>
<dbReference type="InterPro" id="IPR001647">
    <property type="entry name" value="HTH_TetR"/>
</dbReference>
<dbReference type="Proteomes" id="UP000325606">
    <property type="component" value="Chromosome"/>
</dbReference>
<dbReference type="Gene3D" id="1.10.357.10">
    <property type="entry name" value="Tetracycline Repressor, domain 2"/>
    <property type="match status" value="1"/>
</dbReference>
<keyword evidence="1 2" id="KW-0238">DNA-binding</keyword>
<organism evidence="5 6">
    <name type="scientific">Nitrincola iocasae</name>
    <dbReference type="NCBI Taxonomy" id="2614693"/>
    <lineage>
        <taxon>Bacteria</taxon>
        <taxon>Pseudomonadati</taxon>
        <taxon>Pseudomonadota</taxon>
        <taxon>Gammaproteobacteria</taxon>
        <taxon>Oceanospirillales</taxon>
        <taxon>Oceanospirillaceae</taxon>
        <taxon>Nitrincola</taxon>
    </lineage>
</organism>
<sequence>MPETGWRGSPEIWIDIAYDTLITRGVEAVRIQPLAKQLGLSRTSFYWFFKDREALLEALIQRWRDKNTGNLIQQTQAYAENITEAVLNLFDCWLDQALFDDAFEFAMRNWALQSADVEAEIEQADQRRLQAIREMFEQFGFASQEADIRARTIYLTQIGYVSMRTHESLTVRMTRIEHYVRVFTGQSASANQLKRFYHRHSASLG</sequence>
<dbReference type="EMBL" id="CP044222">
    <property type="protein sequence ID" value="QEW08472.1"/>
    <property type="molecule type" value="Genomic_DNA"/>
</dbReference>
<dbReference type="InterPro" id="IPR050624">
    <property type="entry name" value="HTH-type_Tx_Regulator"/>
</dbReference>
<evidence type="ECO:0000256" key="2">
    <source>
        <dbReference type="PROSITE-ProRule" id="PRU00335"/>
    </source>
</evidence>
<evidence type="ECO:0000256" key="1">
    <source>
        <dbReference type="ARBA" id="ARBA00023125"/>
    </source>
</evidence>
<dbReference type="KEGG" id="nik:F5I99_03085"/>
<dbReference type="PANTHER" id="PTHR43479">
    <property type="entry name" value="ACREF/ENVCD OPERON REPRESSOR-RELATED"/>
    <property type="match status" value="1"/>
</dbReference>
<keyword evidence="6" id="KW-1185">Reference proteome</keyword>
<feature type="domain" description="HTH tetR-type" evidence="4">
    <location>
        <begin position="7"/>
        <end position="67"/>
    </location>
</feature>
<evidence type="ECO:0000259" key="4">
    <source>
        <dbReference type="PROSITE" id="PS50977"/>
    </source>
</evidence>
<dbReference type="PROSITE" id="PS50977">
    <property type="entry name" value="HTH_TETR_2"/>
    <property type="match status" value="1"/>
</dbReference>
<gene>
    <name evidence="5" type="ORF">F5I99_03085</name>
</gene>
<protein>
    <submittedName>
        <fullName evidence="5">TetR/AcrR family transcriptional regulator</fullName>
    </submittedName>
</protein>
<proteinExistence type="predicted"/>
<evidence type="ECO:0000313" key="6">
    <source>
        <dbReference type="Proteomes" id="UP000325606"/>
    </source>
</evidence>
<feature type="coiled-coil region" evidence="3">
    <location>
        <begin position="107"/>
        <end position="134"/>
    </location>
</feature>
<accession>A0A5J6LJK1</accession>
<dbReference type="PANTHER" id="PTHR43479:SF11">
    <property type="entry name" value="ACREF_ENVCD OPERON REPRESSOR-RELATED"/>
    <property type="match status" value="1"/>
</dbReference>
<evidence type="ECO:0000313" key="5">
    <source>
        <dbReference type="EMBL" id="QEW08472.1"/>
    </source>
</evidence>
<reference evidence="5 6" key="1">
    <citation type="submission" date="2019-09" db="EMBL/GenBank/DDBJ databases">
        <title>Nitrincola iocasae sp. nov., a bacterium isolated from the sediment collected at a cold seep field in South China Sea.</title>
        <authorList>
            <person name="Zhang H."/>
            <person name="Wang H."/>
            <person name="Li C."/>
        </authorList>
    </citation>
    <scope>NUCLEOTIDE SEQUENCE [LARGE SCALE GENOMIC DNA]</scope>
    <source>
        <strain evidence="5 6">KXZD1103</strain>
    </source>
</reference>
<name>A0A5J6LJK1_9GAMM</name>
<dbReference type="Pfam" id="PF00440">
    <property type="entry name" value="TetR_N"/>
    <property type="match status" value="1"/>
</dbReference>
<feature type="DNA-binding region" description="H-T-H motif" evidence="2">
    <location>
        <begin position="30"/>
        <end position="49"/>
    </location>
</feature>
<dbReference type="InterPro" id="IPR009057">
    <property type="entry name" value="Homeodomain-like_sf"/>
</dbReference>
<keyword evidence="3" id="KW-0175">Coiled coil</keyword>
<dbReference type="SUPFAM" id="SSF46689">
    <property type="entry name" value="Homeodomain-like"/>
    <property type="match status" value="1"/>
</dbReference>